<reference evidence="1 2" key="1">
    <citation type="submission" date="2017-07" db="EMBL/GenBank/DDBJ databases">
        <title>Genome Sequence of Sulfitobacter pseudonitzschiae Strain SMR1 Isolated from a culture of the Diatom Skeletonema marinoi.</title>
        <authorList>
            <person name="Topel M."/>
            <person name="Pinder M.I.M."/>
            <person name="Johansson O.N."/>
            <person name="Kourtchenko O."/>
            <person name="Godhe A."/>
            <person name="Clarke A.K."/>
        </authorList>
    </citation>
    <scope>NUCLEOTIDE SEQUENCE [LARGE SCALE GENOMIC DNA]</scope>
    <source>
        <strain evidence="1 2">SMR1</strain>
    </source>
</reference>
<gene>
    <name evidence="1" type="ORF">SULPSESMR1_02033</name>
</gene>
<evidence type="ECO:0000313" key="1">
    <source>
        <dbReference type="EMBL" id="ASM72836.1"/>
    </source>
</evidence>
<sequence length="165" mass="18372">MCDWIAPETLPNWAAVIAAVAALIVARRGNSIASHAVKSQLKADIIRVNAASLARVQEIRRIILQEQSKAAGWRLSLKLEKELSDTLKNLTDFSNMLKDLDELSFADDPLAEAKTSSKMEVLTQEFEEAHRNQLLISTLQTAAMERIMHLSDFARNIATRANSDE</sequence>
<dbReference type="EMBL" id="CP022415">
    <property type="protein sequence ID" value="ASM72836.1"/>
    <property type="molecule type" value="Genomic_DNA"/>
</dbReference>
<evidence type="ECO:0000313" key="2">
    <source>
        <dbReference type="Proteomes" id="UP000199754"/>
    </source>
</evidence>
<accession>A0A221K1G7</accession>
<organism evidence="1 2">
    <name type="scientific">Pseudosulfitobacter pseudonitzschiae</name>
    <dbReference type="NCBI Taxonomy" id="1402135"/>
    <lineage>
        <taxon>Bacteria</taxon>
        <taxon>Pseudomonadati</taxon>
        <taxon>Pseudomonadota</taxon>
        <taxon>Alphaproteobacteria</taxon>
        <taxon>Rhodobacterales</taxon>
        <taxon>Roseobacteraceae</taxon>
        <taxon>Pseudosulfitobacter</taxon>
    </lineage>
</organism>
<dbReference type="AlphaFoldDB" id="A0A221K1G7"/>
<proteinExistence type="predicted"/>
<keyword evidence="2" id="KW-1185">Reference proteome</keyword>
<name>A0A221K1G7_9RHOB</name>
<dbReference type="Proteomes" id="UP000199754">
    <property type="component" value="Chromosome"/>
</dbReference>
<protein>
    <submittedName>
        <fullName evidence="1">Uncharacterized protein</fullName>
    </submittedName>
</protein>
<dbReference type="KEGG" id="spse:SULPSESMR1_02033"/>
<dbReference type="RefSeq" id="WP_089420691.1">
    <property type="nucleotide sequence ID" value="NZ_CP022415.1"/>
</dbReference>